<dbReference type="GO" id="GO:0035091">
    <property type="term" value="F:phosphatidylinositol binding"/>
    <property type="evidence" value="ECO:0007669"/>
    <property type="project" value="InterPro"/>
</dbReference>
<evidence type="ECO:0000256" key="2">
    <source>
        <dbReference type="ARBA" id="ARBA00012513"/>
    </source>
</evidence>
<proteinExistence type="inferred from homology"/>
<dbReference type="AlphaFoldDB" id="A0A8T0DPP7"/>
<dbReference type="SMART" id="SM00220">
    <property type="entry name" value="S_TKc"/>
    <property type="match status" value="1"/>
</dbReference>
<comment type="similarity">
    <text evidence="1">Belongs to the protein kinase superfamily. AGC Ser/Thr protein kinase family.</text>
</comment>
<gene>
    <name evidence="16" type="ORF">P879_01633</name>
</gene>
<dbReference type="PROSITE" id="PS00108">
    <property type="entry name" value="PROTEIN_KINASE_ST"/>
    <property type="match status" value="1"/>
</dbReference>
<organism evidence="16 17">
    <name type="scientific">Paragonimus westermani</name>
    <dbReference type="NCBI Taxonomy" id="34504"/>
    <lineage>
        <taxon>Eukaryota</taxon>
        <taxon>Metazoa</taxon>
        <taxon>Spiralia</taxon>
        <taxon>Lophotrochozoa</taxon>
        <taxon>Platyhelminthes</taxon>
        <taxon>Trematoda</taxon>
        <taxon>Digenea</taxon>
        <taxon>Plagiorchiida</taxon>
        <taxon>Troglotremata</taxon>
        <taxon>Troglotrematidae</taxon>
        <taxon>Paragonimus</taxon>
    </lineage>
</organism>
<feature type="domain" description="Protein kinase" evidence="13">
    <location>
        <begin position="138"/>
        <end position="395"/>
    </location>
</feature>
<keyword evidence="3 12" id="KW-0723">Serine/threonine-protein kinase</keyword>
<dbReference type="InterPro" id="IPR036871">
    <property type="entry name" value="PX_dom_sf"/>
</dbReference>
<dbReference type="PROSITE" id="PS50195">
    <property type="entry name" value="PX"/>
    <property type="match status" value="1"/>
</dbReference>
<keyword evidence="8 11" id="KW-0067">ATP-binding</keyword>
<evidence type="ECO:0000259" key="14">
    <source>
        <dbReference type="PROSITE" id="PS50195"/>
    </source>
</evidence>
<accession>A0A8T0DPP7</accession>
<evidence type="ECO:0000256" key="11">
    <source>
        <dbReference type="PROSITE-ProRule" id="PRU10141"/>
    </source>
</evidence>
<feature type="domain" description="AGC-kinase C-terminal" evidence="15">
    <location>
        <begin position="396"/>
        <end position="483"/>
    </location>
</feature>
<keyword evidence="7" id="KW-0418">Kinase</keyword>
<dbReference type="Gene3D" id="3.30.1520.10">
    <property type="entry name" value="Phox-like domain"/>
    <property type="match status" value="1"/>
</dbReference>
<comment type="caution">
    <text evidence="16">The sequence shown here is derived from an EMBL/GenBank/DDBJ whole genome shotgun (WGS) entry which is preliminary data.</text>
</comment>
<dbReference type="PANTHER" id="PTHR24351">
    <property type="entry name" value="RIBOSOMAL PROTEIN S6 KINASE"/>
    <property type="match status" value="1"/>
</dbReference>
<name>A0A8T0DPP7_9TREM</name>
<dbReference type="Pfam" id="PF00069">
    <property type="entry name" value="Pkinase"/>
    <property type="match status" value="1"/>
</dbReference>
<evidence type="ECO:0000256" key="7">
    <source>
        <dbReference type="ARBA" id="ARBA00022777"/>
    </source>
</evidence>
<feature type="domain" description="PX" evidence="14">
    <location>
        <begin position="4"/>
        <end position="111"/>
    </location>
</feature>
<dbReference type="SMART" id="SM00312">
    <property type="entry name" value="PX"/>
    <property type="match status" value="1"/>
</dbReference>
<dbReference type="SUPFAM" id="SSF56112">
    <property type="entry name" value="Protein kinase-like (PK-like)"/>
    <property type="match status" value="1"/>
</dbReference>
<dbReference type="PROSITE" id="PS00107">
    <property type="entry name" value="PROTEIN_KINASE_ATP"/>
    <property type="match status" value="1"/>
</dbReference>
<evidence type="ECO:0000259" key="13">
    <source>
        <dbReference type="PROSITE" id="PS50011"/>
    </source>
</evidence>
<dbReference type="InterPro" id="IPR000719">
    <property type="entry name" value="Prot_kinase_dom"/>
</dbReference>
<evidence type="ECO:0000256" key="10">
    <source>
        <dbReference type="ARBA" id="ARBA00048679"/>
    </source>
</evidence>
<dbReference type="InterPro" id="IPR000961">
    <property type="entry name" value="AGC-kinase_C"/>
</dbReference>
<reference evidence="16 17" key="1">
    <citation type="submission" date="2019-07" db="EMBL/GenBank/DDBJ databases">
        <title>Annotation for the trematode Paragonimus westermani.</title>
        <authorList>
            <person name="Choi Y.-J."/>
        </authorList>
    </citation>
    <scope>NUCLEOTIDE SEQUENCE [LARGE SCALE GENOMIC DNA]</scope>
    <source>
        <strain evidence="16">180907_Pwestermani</strain>
    </source>
</reference>
<keyword evidence="5" id="KW-0808">Transferase</keyword>
<evidence type="ECO:0000256" key="3">
    <source>
        <dbReference type="ARBA" id="ARBA00022527"/>
    </source>
</evidence>
<keyword evidence="6 11" id="KW-0547">Nucleotide-binding</keyword>
<keyword evidence="17" id="KW-1185">Reference proteome</keyword>
<dbReference type="PROSITE" id="PS51285">
    <property type="entry name" value="AGC_KINASE_CTER"/>
    <property type="match status" value="1"/>
</dbReference>
<keyword evidence="4" id="KW-0597">Phosphoprotein</keyword>
<evidence type="ECO:0000256" key="8">
    <source>
        <dbReference type="ARBA" id="ARBA00022840"/>
    </source>
</evidence>
<dbReference type="SMART" id="SM00133">
    <property type="entry name" value="S_TK_X"/>
    <property type="match status" value="1"/>
</dbReference>
<protein>
    <recommendedName>
        <fullName evidence="2">non-specific serine/threonine protein kinase</fullName>
        <ecNumber evidence="2">2.7.11.1</ecNumber>
    </recommendedName>
</protein>
<evidence type="ECO:0000256" key="12">
    <source>
        <dbReference type="RuleBase" id="RU000304"/>
    </source>
</evidence>
<dbReference type="Gene3D" id="3.30.200.20">
    <property type="entry name" value="Phosphorylase Kinase, domain 1"/>
    <property type="match status" value="1"/>
</dbReference>
<evidence type="ECO:0000313" key="16">
    <source>
        <dbReference type="EMBL" id="KAF8569286.1"/>
    </source>
</evidence>
<evidence type="ECO:0000259" key="15">
    <source>
        <dbReference type="PROSITE" id="PS51285"/>
    </source>
</evidence>
<feature type="binding site" evidence="11">
    <location>
        <position position="167"/>
    </location>
    <ligand>
        <name>ATP</name>
        <dbReference type="ChEBI" id="CHEBI:30616"/>
    </ligand>
</feature>
<dbReference type="InterPro" id="IPR008271">
    <property type="entry name" value="Ser/Thr_kinase_AS"/>
</dbReference>
<dbReference type="Gene3D" id="1.10.510.10">
    <property type="entry name" value="Transferase(Phosphotransferase) domain 1"/>
    <property type="match status" value="1"/>
</dbReference>
<dbReference type="GO" id="GO:0005524">
    <property type="term" value="F:ATP binding"/>
    <property type="evidence" value="ECO:0007669"/>
    <property type="project" value="UniProtKB-UniRule"/>
</dbReference>
<evidence type="ECO:0000256" key="1">
    <source>
        <dbReference type="ARBA" id="ARBA00009903"/>
    </source>
</evidence>
<evidence type="ECO:0000256" key="6">
    <source>
        <dbReference type="ARBA" id="ARBA00022741"/>
    </source>
</evidence>
<dbReference type="Pfam" id="PF00787">
    <property type="entry name" value="PX"/>
    <property type="match status" value="1"/>
</dbReference>
<dbReference type="Proteomes" id="UP000699462">
    <property type="component" value="Unassembled WGS sequence"/>
</dbReference>
<dbReference type="InterPro" id="IPR011009">
    <property type="entry name" value="Kinase-like_dom_sf"/>
</dbReference>
<dbReference type="FunFam" id="1.10.510.10:FF:000008">
    <property type="entry name" value="Non-specific serine/threonine protein kinase"/>
    <property type="match status" value="1"/>
</dbReference>
<dbReference type="InterPro" id="IPR017441">
    <property type="entry name" value="Protein_kinase_ATP_BS"/>
</dbReference>
<dbReference type="EC" id="2.7.11.1" evidence="2"/>
<dbReference type="OrthoDB" id="63267at2759"/>
<comment type="catalytic activity">
    <reaction evidence="9">
        <text>L-threonyl-[protein] + ATP = O-phospho-L-threonyl-[protein] + ADP + H(+)</text>
        <dbReference type="Rhea" id="RHEA:46608"/>
        <dbReference type="Rhea" id="RHEA-COMP:11060"/>
        <dbReference type="Rhea" id="RHEA-COMP:11605"/>
        <dbReference type="ChEBI" id="CHEBI:15378"/>
        <dbReference type="ChEBI" id="CHEBI:30013"/>
        <dbReference type="ChEBI" id="CHEBI:30616"/>
        <dbReference type="ChEBI" id="CHEBI:61977"/>
        <dbReference type="ChEBI" id="CHEBI:456216"/>
        <dbReference type="EC" id="2.7.11.1"/>
    </reaction>
</comment>
<dbReference type="SUPFAM" id="SSF64268">
    <property type="entry name" value="PX domain"/>
    <property type="match status" value="1"/>
</dbReference>
<dbReference type="GO" id="GO:0004674">
    <property type="term" value="F:protein serine/threonine kinase activity"/>
    <property type="evidence" value="ECO:0007669"/>
    <property type="project" value="UniProtKB-KW"/>
</dbReference>
<sequence>MSPGSPELLDLVEQTTVVQGRRHLLFALRLKLNEREWHVVRRFEDFRYLLDKLKEEIPGCKLKVPTKGLFDPNFHKTRLKGLTAFVIALLEDPVYRDRDCSQQFLGLDQLISQELIFDDSGLINLGESESRRVRIQDFNLIKTIGKGNFGQVFLAKLKATEQVFAIKVLSKEQIKRRQEVRHVMSERNVLVRSLQHPFLCKLRFSFQSDSKLYFVLDYVNGGELYKHIQQERCFSEGRSRFYAAEIACALGYLHSENIIYRDLKPENILLDNQGHVVLTDFGLCKENFSTTDKTDSFCGTPEYMAPEVVRREGYDFAVDWWSLGVMLYEMLFGLPPFYHKVRERMYNAILREPLRLCDTISLAAQNILTGLLQKSRSNRLGSMNDFEEVSTHAFFRTMDWDALLARRIPAPFVPLVDSQADTRHVAPEFTRQPIPGKYMYTDHCLSSKWSITYSLVSSATRVVNTCNPLSTDDTFKGFTYNGL</sequence>
<dbReference type="InterPro" id="IPR001683">
    <property type="entry name" value="PX_dom"/>
</dbReference>
<dbReference type="FunFam" id="3.30.200.20:FF:000524">
    <property type="entry name" value="Non-specific serine/threonine protein kinase"/>
    <property type="match status" value="1"/>
</dbReference>
<comment type="catalytic activity">
    <reaction evidence="10">
        <text>L-seryl-[protein] + ATP = O-phospho-L-seryl-[protein] + ADP + H(+)</text>
        <dbReference type="Rhea" id="RHEA:17989"/>
        <dbReference type="Rhea" id="RHEA-COMP:9863"/>
        <dbReference type="Rhea" id="RHEA-COMP:11604"/>
        <dbReference type="ChEBI" id="CHEBI:15378"/>
        <dbReference type="ChEBI" id="CHEBI:29999"/>
        <dbReference type="ChEBI" id="CHEBI:30616"/>
        <dbReference type="ChEBI" id="CHEBI:83421"/>
        <dbReference type="ChEBI" id="CHEBI:456216"/>
        <dbReference type="EC" id="2.7.11.1"/>
    </reaction>
</comment>
<evidence type="ECO:0000256" key="4">
    <source>
        <dbReference type="ARBA" id="ARBA00022553"/>
    </source>
</evidence>
<dbReference type="EMBL" id="JTDF01002001">
    <property type="protein sequence ID" value="KAF8569286.1"/>
    <property type="molecule type" value="Genomic_DNA"/>
</dbReference>
<evidence type="ECO:0000313" key="17">
    <source>
        <dbReference type="Proteomes" id="UP000699462"/>
    </source>
</evidence>
<dbReference type="PROSITE" id="PS50011">
    <property type="entry name" value="PROTEIN_KINASE_DOM"/>
    <property type="match status" value="1"/>
</dbReference>
<evidence type="ECO:0000256" key="9">
    <source>
        <dbReference type="ARBA" id="ARBA00047899"/>
    </source>
</evidence>
<evidence type="ECO:0000256" key="5">
    <source>
        <dbReference type="ARBA" id="ARBA00022679"/>
    </source>
</evidence>